<reference evidence="10" key="1">
    <citation type="submission" date="2018-05" db="EMBL/GenBank/DDBJ databases">
        <authorList>
            <person name="Lanie J.A."/>
            <person name="Ng W.-L."/>
            <person name="Kazmierczak K.M."/>
            <person name="Andrzejewski T.M."/>
            <person name="Davidsen T.M."/>
            <person name="Wayne K.J."/>
            <person name="Tettelin H."/>
            <person name="Glass J.I."/>
            <person name="Rusch D."/>
            <person name="Podicherti R."/>
            <person name="Tsui H.-C.T."/>
            <person name="Winkler M.E."/>
        </authorList>
    </citation>
    <scope>NUCLEOTIDE SEQUENCE</scope>
</reference>
<dbReference type="GO" id="GO:0046872">
    <property type="term" value="F:metal ion binding"/>
    <property type="evidence" value="ECO:0007669"/>
    <property type="project" value="UniProtKB-KW"/>
</dbReference>
<dbReference type="PANTHER" id="PTHR15822:SF4">
    <property type="entry name" value="TYROSYL-DNA PHOSPHODIESTERASE 2"/>
    <property type="match status" value="1"/>
</dbReference>
<keyword evidence="8" id="KW-0234">DNA repair</keyword>
<protein>
    <recommendedName>
        <fullName evidence="9">Endonuclease/exonuclease/phosphatase domain-containing protein</fullName>
    </recommendedName>
</protein>
<comment type="cofactor">
    <cofactor evidence="2">
        <name>Mg(2+)</name>
        <dbReference type="ChEBI" id="CHEBI:18420"/>
    </cofactor>
</comment>
<keyword evidence="3" id="KW-0540">Nuclease</keyword>
<evidence type="ECO:0000256" key="3">
    <source>
        <dbReference type="ARBA" id="ARBA00022722"/>
    </source>
</evidence>
<dbReference type="InterPro" id="IPR051547">
    <property type="entry name" value="TDP2-like"/>
</dbReference>
<evidence type="ECO:0000256" key="2">
    <source>
        <dbReference type="ARBA" id="ARBA00001946"/>
    </source>
</evidence>
<evidence type="ECO:0000259" key="9">
    <source>
        <dbReference type="Pfam" id="PF03372"/>
    </source>
</evidence>
<keyword evidence="5" id="KW-0227">DNA damage</keyword>
<accession>A0A381QAC3</accession>
<sequence length="287" mass="31445">MTRSIALLAVLLATFVGALAGQDAAPGVLATQDAGEGLRLMTFNIRYGTAGDGPNGWANRSALVADIIRRSAPDVLAIQEGLAFQLEELSDVLGDYRKLGQHRDGGLEGEFSGLYVNELRVRVRDWGEFWLSPTPDAVGSQGWDAALARMAVWAEIEYMDGGEAIRVYGTHFDHRGEMARLESARLIARHAEDGPPAVVMGDLNLQEESEPLGVFFDRGYRSAFRVTHPESELGTFNGFRDATGGRRLDHILLDPRLEPLTAKVFDEQVNGVWPSDHFAVSALVVRR</sequence>
<keyword evidence="6" id="KW-0378">Hydrolase</keyword>
<evidence type="ECO:0000313" key="10">
    <source>
        <dbReference type="EMBL" id="SUZ76256.1"/>
    </source>
</evidence>
<evidence type="ECO:0000256" key="4">
    <source>
        <dbReference type="ARBA" id="ARBA00022723"/>
    </source>
</evidence>
<dbReference type="GO" id="GO:0016787">
    <property type="term" value="F:hydrolase activity"/>
    <property type="evidence" value="ECO:0007669"/>
    <property type="project" value="UniProtKB-KW"/>
</dbReference>
<dbReference type="EMBL" id="UINC01001272">
    <property type="protein sequence ID" value="SUZ76256.1"/>
    <property type="molecule type" value="Genomic_DNA"/>
</dbReference>
<dbReference type="Gene3D" id="3.60.10.10">
    <property type="entry name" value="Endonuclease/exonuclease/phosphatase"/>
    <property type="match status" value="1"/>
</dbReference>
<dbReference type="GO" id="GO:0004518">
    <property type="term" value="F:nuclease activity"/>
    <property type="evidence" value="ECO:0007669"/>
    <property type="project" value="UniProtKB-KW"/>
</dbReference>
<keyword evidence="7" id="KW-0460">Magnesium</keyword>
<evidence type="ECO:0000256" key="7">
    <source>
        <dbReference type="ARBA" id="ARBA00022842"/>
    </source>
</evidence>
<dbReference type="SUPFAM" id="SSF56219">
    <property type="entry name" value="DNase I-like"/>
    <property type="match status" value="1"/>
</dbReference>
<comment type="cofactor">
    <cofactor evidence="1">
        <name>Mn(2+)</name>
        <dbReference type="ChEBI" id="CHEBI:29035"/>
    </cofactor>
</comment>
<dbReference type="InterPro" id="IPR036691">
    <property type="entry name" value="Endo/exonu/phosph_ase_sf"/>
</dbReference>
<evidence type="ECO:0000256" key="1">
    <source>
        <dbReference type="ARBA" id="ARBA00001936"/>
    </source>
</evidence>
<name>A0A381QAC3_9ZZZZ</name>
<evidence type="ECO:0000256" key="6">
    <source>
        <dbReference type="ARBA" id="ARBA00022801"/>
    </source>
</evidence>
<dbReference type="Pfam" id="PF03372">
    <property type="entry name" value="Exo_endo_phos"/>
    <property type="match status" value="1"/>
</dbReference>
<dbReference type="AlphaFoldDB" id="A0A381QAC3"/>
<dbReference type="InterPro" id="IPR005135">
    <property type="entry name" value="Endo/exonuclease/phosphatase"/>
</dbReference>
<dbReference type="CDD" id="cd09083">
    <property type="entry name" value="EEP-1"/>
    <property type="match status" value="1"/>
</dbReference>
<dbReference type="GO" id="GO:0006281">
    <property type="term" value="P:DNA repair"/>
    <property type="evidence" value="ECO:0007669"/>
    <property type="project" value="UniProtKB-KW"/>
</dbReference>
<gene>
    <name evidence="10" type="ORF">METZ01_LOCUS29110</name>
</gene>
<keyword evidence="4" id="KW-0479">Metal-binding</keyword>
<evidence type="ECO:0000256" key="8">
    <source>
        <dbReference type="ARBA" id="ARBA00023204"/>
    </source>
</evidence>
<evidence type="ECO:0000256" key="5">
    <source>
        <dbReference type="ARBA" id="ARBA00022763"/>
    </source>
</evidence>
<organism evidence="10">
    <name type="scientific">marine metagenome</name>
    <dbReference type="NCBI Taxonomy" id="408172"/>
    <lineage>
        <taxon>unclassified sequences</taxon>
        <taxon>metagenomes</taxon>
        <taxon>ecological metagenomes</taxon>
    </lineage>
</organism>
<dbReference type="PANTHER" id="PTHR15822">
    <property type="entry name" value="TRAF AND TNF RECEPTOR-ASSOCIATED PROTEIN"/>
    <property type="match status" value="1"/>
</dbReference>
<feature type="domain" description="Endonuclease/exonuclease/phosphatase" evidence="9">
    <location>
        <begin position="41"/>
        <end position="277"/>
    </location>
</feature>
<proteinExistence type="predicted"/>